<gene>
    <name evidence="6" type="ORF">DFE_0614</name>
</gene>
<dbReference type="InterPro" id="IPR050469">
    <property type="entry name" value="Diguanylate_Cyclase"/>
</dbReference>
<organism evidence="6 7">
    <name type="scientific">Desulfovibrio ferrophilus</name>
    <dbReference type="NCBI Taxonomy" id="241368"/>
    <lineage>
        <taxon>Bacteria</taxon>
        <taxon>Pseudomonadati</taxon>
        <taxon>Thermodesulfobacteriota</taxon>
        <taxon>Desulfovibrionia</taxon>
        <taxon>Desulfovibrionales</taxon>
        <taxon>Desulfovibrionaceae</taxon>
        <taxon>Desulfovibrio</taxon>
    </lineage>
</organism>
<dbReference type="GO" id="GO:0043709">
    <property type="term" value="P:cell adhesion involved in single-species biofilm formation"/>
    <property type="evidence" value="ECO:0007669"/>
    <property type="project" value="TreeGrafter"/>
</dbReference>
<dbReference type="Proteomes" id="UP000269883">
    <property type="component" value="Chromosome"/>
</dbReference>
<dbReference type="PANTHER" id="PTHR45138:SF9">
    <property type="entry name" value="DIGUANYLATE CYCLASE DGCM-RELATED"/>
    <property type="match status" value="1"/>
</dbReference>
<feature type="domain" description="Response regulatory" evidence="4">
    <location>
        <begin position="18"/>
        <end position="132"/>
    </location>
</feature>
<comment type="catalytic activity">
    <reaction evidence="2">
        <text>2 GTP = 3',3'-c-di-GMP + 2 diphosphate</text>
        <dbReference type="Rhea" id="RHEA:24898"/>
        <dbReference type="ChEBI" id="CHEBI:33019"/>
        <dbReference type="ChEBI" id="CHEBI:37565"/>
        <dbReference type="ChEBI" id="CHEBI:58805"/>
        <dbReference type="EC" id="2.7.7.65"/>
    </reaction>
</comment>
<dbReference type="SMART" id="SM00448">
    <property type="entry name" value="REC"/>
    <property type="match status" value="1"/>
</dbReference>
<dbReference type="SMART" id="SM00267">
    <property type="entry name" value="GGDEF"/>
    <property type="match status" value="1"/>
</dbReference>
<dbReference type="Pfam" id="PF00072">
    <property type="entry name" value="Response_reg"/>
    <property type="match status" value="1"/>
</dbReference>
<keyword evidence="3" id="KW-0597">Phosphoprotein</keyword>
<evidence type="ECO:0000256" key="3">
    <source>
        <dbReference type="PROSITE-ProRule" id="PRU00169"/>
    </source>
</evidence>
<dbReference type="Pfam" id="PF00990">
    <property type="entry name" value="GGDEF"/>
    <property type="match status" value="1"/>
</dbReference>
<sequence length="436" mass="48467">MSVDQTDDRHSQSMHDVTVLYVDADPVAREQAAAILSRMVTDIEVTESVDQALGFMKDNPVDIVITDILAPDLDGIRLIREIRTAMQDIPILLACGVEEPGLLLKAAEQDADRLLLKPLLPDVLVPAIASAVRNVELRRKLEAADGAVRLIMDTSPHFVLLAEDGEVSYVNEGMLAFLGFTTFEDFSRTGAKIGDFIQDLDNEPWPGGDGWLRSVIEDPLDRERMLTIPNLRDPSRRLSSFMIAFKEFPTPGRYLLTLADVTELEDEKRALMDEASTDPLTGALNRRRFMDMLAELEKTATHGGSQYSVIMFDVDHFKRVNDEWGHDVGDVVLKELTKLVLNNARSSDVLARWGGEEFMVLTPNSDHRRANRVAERLRRKVEGYDFPGVPQVISASFGVAQATAGESTSSLLKRVDEALYQAKHLGRNRVVLSSPG</sequence>
<evidence type="ECO:0000259" key="5">
    <source>
        <dbReference type="PROSITE" id="PS50887"/>
    </source>
</evidence>
<evidence type="ECO:0000256" key="2">
    <source>
        <dbReference type="ARBA" id="ARBA00034247"/>
    </source>
</evidence>
<dbReference type="OrthoDB" id="9812260at2"/>
<feature type="modified residue" description="4-aspartylphosphate" evidence="3">
    <location>
        <position position="67"/>
    </location>
</feature>
<dbReference type="NCBIfam" id="TIGR00254">
    <property type="entry name" value="GGDEF"/>
    <property type="match status" value="1"/>
</dbReference>
<dbReference type="GO" id="GO:0000160">
    <property type="term" value="P:phosphorelay signal transduction system"/>
    <property type="evidence" value="ECO:0007669"/>
    <property type="project" value="InterPro"/>
</dbReference>
<protein>
    <recommendedName>
        <fullName evidence="1">diguanylate cyclase</fullName>
        <ecNumber evidence="1">2.7.7.65</ecNumber>
    </recommendedName>
</protein>
<name>A0A2Z6AVU9_9BACT</name>
<dbReference type="RefSeq" id="WP_126376510.1">
    <property type="nucleotide sequence ID" value="NZ_AP017378.1"/>
</dbReference>
<dbReference type="GO" id="GO:0005886">
    <property type="term" value="C:plasma membrane"/>
    <property type="evidence" value="ECO:0007669"/>
    <property type="project" value="TreeGrafter"/>
</dbReference>
<dbReference type="PANTHER" id="PTHR45138">
    <property type="entry name" value="REGULATORY COMPONENTS OF SENSORY TRANSDUCTION SYSTEM"/>
    <property type="match status" value="1"/>
</dbReference>
<dbReference type="GO" id="GO:1902201">
    <property type="term" value="P:negative regulation of bacterial-type flagellum-dependent cell motility"/>
    <property type="evidence" value="ECO:0007669"/>
    <property type="project" value="TreeGrafter"/>
</dbReference>
<dbReference type="InterPro" id="IPR043128">
    <property type="entry name" value="Rev_trsase/Diguanyl_cyclase"/>
</dbReference>
<dbReference type="InterPro" id="IPR001789">
    <property type="entry name" value="Sig_transdc_resp-reg_receiver"/>
</dbReference>
<keyword evidence="7" id="KW-1185">Reference proteome</keyword>
<dbReference type="CDD" id="cd00156">
    <property type="entry name" value="REC"/>
    <property type="match status" value="1"/>
</dbReference>
<dbReference type="InterPro" id="IPR029787">
    <property type="entry name" value="Nucleotide_cyclase"/>
</dbReference>
<dbReference type="GO" id="GO:0052621">
    <property type="term" value="F:diguanylate cyclase activity"/>
    <property type="evidence" value="ECO:0007669"/>
    <property type="project" value="UniProtKB-EC"/>
</dbReference>
<reference evidence="6 7" key="1">
    <citation type="journal article" date="2018" name="Sci. Adv.">
        <title>Multi-heme cytochromes provide a pathway for survival in energy-limited environments.</title>
        <authorList>
            <person name="Deng X."/>
            <person name="Dohmae N."/>
            <person name="Nealson K.H."/>
            <person name="Hashimoto K."/>
            <person name="Okamoto A."/>
        </authorList>
    </citation>
    <scope>NUCLEOTIDE SEQUENCE [LARGE SCALE GENOMIC DNA]</scope>
    <source>
        <strain evidence="6 7">IS5</strain>
    </source>
</reference>
<evidence type="ECO:0000259" key="4">
    <source>
        <dbReference type="PROSITE" id="PS50110"/>
    </source>
</evidence>
<dbReference type="CDD" id="cd01949">
    <property type="entry name" value="GGDEF"/>
    <property type="match status" value="1"/>
</dbReference>
<dbReference type="FunFam" id="3.30.70.270:FF:000001">
    <property type="entry name" value="Diguanylate cyclase domain protein"/>
    <property type="match status" value="1"/>
</dbReference>
<dbReference type="SUPFAM" id="SSF55073">
    <property type="entry name" value="Nucleotide cyclase"/>
    <property type="match status" value="1"/>
</dbReference>
<dbReference type="PROSITE" id="PS50110">
    <property type="entry name" value="RESPONSE_REGULATORY"/>
    <property type="match status" value="1"/>
</dbReference>
<accession>A0A2Z6AVU9</accession>
<dbReference type="KEGG" id="dfl:DFE_0614"/>
<proteinExistence type="predicted"/>
<dbReference type="SUPFAM" id="SSF52172">
    <property type="entry name" value="CheY-like"/>
    <property type="match status" value="1"/>
</dbReference>
<dbReference type="AlphaFoldDB" id="A0A2Z6AVU9"/>
<dbReference type="InterPro" id="IPR011006">
    <property type="entry name" value="CheY-like_superfamily"/>
</dbReference>
<dbReference type="Gene3D" id="3.40.50.2300">
    <property type="match status" value="1"/>
</dbReference>
<dbReference type="Gene3D" id="3.30.70.270">
    <property type="match status" value="1"/>
</dbReference>
<dbReference type="InterPro" id="IPR000160">
    <property type="entry name" value="GGDEF_dom"/>
</dbReference>
<dbReference type="EMBL" id="AP017378">
    <property type="protein sequence ID" value="BBD07340.1"/>
    <property type="molecule type" value="Genomic_DNA"/>
</dbReference>
<evidence type="ECO:0000313" key="7">
    <source>
        <dbReference type="Proteomes" id="UP000269883"/>
    </source>
</evidence>
<evidence type="ECO:0000313" key="6">
    <source>
        <dbReference type="EMBL" id="BBD07340.1"/>
    </source>
</evidence>
<dbReference type="PROSITE" id="PS50887">
    <property type="entry name" value="GGDEF"/>
    <property type="match status" value="1"/>
</dbReference>
<dbReference type="EC" id="2.7.7.65" evidence="1"/>
<feature type="domain" description="GGDEF" evidence="5">
    <location>
        <begin position="305"/>
        <end position="435"/>
    </location>
</feature>
<evidence type="ECO:0000256" key="1">
    <source>
        <dbReference type="ARBA" id="ARBA00012528"/>
    </source>
</evidence>